<accession>A0ACC0ELC9</accession>
<reference evidence="2" key="1">
    <citation type="journal article" date="2018" name="BMC Genomics">
        <title>Genomic insights into host adaptation between the wheat stripe rust pathogen (Puccinia striiformis f. sp. tritici) and the barley stripe rust pathogen (Puccinia striiformis f. sp. hordei).</title>
        <authorList>
            <person name="Xia C."/>
            <person name="Wang M."/>
            <person name="Yin C."/>
            <person name="Cornejo O.E."/>
            <person name="Hulbert S.H."/>
            <person name="Chen X."/>
        </authorList>
    </citation>
    <scope>NUCLEOTIDE SEQUENCE [LARGE SCALE GENOMIC DNA]</scope>
    <source>
        <strain evidence="2">93-210</strain>
    </source>
</reference>
<proteinExistence type="predicted"/>
<keyword evidence="2" id="KW-1185">Reference proteome</keyword>
<evidence type="ECO:0000313" key="2">
    <source>
        <dbReference type="Proteomes" id="UP001060170"/>
    </source>
</evidence>
<organism evidence="1 2">
    <name type="scientific">Puccinia striiformis f. sp. tritici</name>
    <dbReference type="NCBI Taxonomy" id="168172"/>
    <lineage>
        <taxon>Eukaryota</taxon>
        <taxon>Fungi</taxon>
        <taxon>Dikarya</taxon>
        <taxon>Basidiomycota</taxon>
        <taxon>Pucciniomycotina</taxon>
        <taxon>Pucciniomycetes</taxon>
        <taxon>Pucciniales</taxon>
        <taxon>Pucciniaceae</taxon>
        <taxon>Puccinia</taxon>
    </lineage>
</organism>
<protein>
    <submittedName>
        <fullName evidence="1">Uncharacterized protein</fullName>
    </submittedName>
</protein>
<name>A0ACC0ELC9_9BASI</name>
<dbReference type="Proteomes" id="UP001060170">
    <property type="component" value="Chromosome 6"/>
</dbReference>
<gene>
    <name evidence="1" type="ORF">MJO28_006753</name>
</gene>
<comment type="caution">
    <text evidence="1">The sequence shown here is derived from an EMBL/GenBank/DDBJ whole genome shotgun (WGS) entry which is preliminary data.</text>
</comment>
<reference evidence="2" key="2">
    <citation type="journal article" date="2018" name="Mol. Plant Microbe Interact.">
        <title>Genome sequence resources for the wheat stripe rust pathogen (Puccinia striiformis f. sp. tritici) and the barley stripe rust pathogen (Puccinia striiformis f. sp. hordei).</title>
        <authorList>
            <person name="Xia C."/>
            <person name="Wang M."/>
            <person name="Yin C."/>
            <person name="Cornejo O.E."/>
            <person name="Hulbert S.H."/>
            <person name="Chen X."/>
        </authorList>
    </citation>
    <scope>NUCLEOTIDE SEQUENCE [LARGE SCALE GENOMIC DNA]</scope>
    <source>
        <strain evidence="2">93-210</strain>
    </source>
</reference>
<evidence type="ECO:0000313" key="1">
    <source>
        <dbReference type="EMBL" id="KAI7954206.1"/>
    </source>
</evidence>
<dbReference type="EMBL" id="CM045870">
    <property type="protein sequence ID" value="KAI7954206.1"/>
    <property type="molecule type" value="Genomic_DNA"/>
</dbReference>
<sequence>MEIVEPEQTSGLGNNEESPESQGVAQLAALPEEGLRSRLNRILAAPGFHGLVQQMNDIHKNS</sequence>
<reference evidence="1 2" key="3">
    <citation type="journal article" date="2022" name="Microbiol. Spectr.">
        <title>Folding features and dynamics of 3D genome architecture in plant fungal pathogens.</title>
        <authorList>
            <person name="Xia C."/>
        </authorList>
    </citation>
    <scope>NUCLEOTIDE SEQUENCE [LARGE SCALE GENOMIC DNA]</scope>
    <source>
        <strain evidence="1 2">93-210</strain>
    </source>
</reference>